<keyword evidence="4 8" id="KW-0812">Transmembrane</keyword>
<evidence type="ECO:0000256" key="5">
    <source>
        <dbReference type="ARBA" id="ARBA00022989"/>
    </source>
</evidence>
<feature type="transmembrane region" description="Helical" evidence="8">
    <location>
        <begin position="262"/>
        <end position="282"/>
    </location>
</feature>
<feature type="transmembrane region" description="Helical" evidence="8">
    <location>
        <begin position="466"/>
        <end position="485"/>
    </location>
</feature>
<organism evidence="10 11">
    <name type="scientific">Lachnellula occidentalis</name>
    <dbReference type="NCBI Taxonomy" id="215460"/>
    <lineage>
        <taxon>Eukaryota</taxon>
        <taxon>Fungi</taxon>
        <taxon>Dikarya</taxon>
        <taxon>Ascomycota</taxon>
        <taxon>Pezizomycotina</taxon>
        <taxon>Leotiomycetes</taxon>
        <taxon>Helotiales</taxon>
        <taxon>Lachnaceae</taxon>
        <taxon>Lachnellula</taxon>
    </lineage>
</organism>
<gene>
    <name evidence="10" type="ORF">LOCC1_G004919</name>
</gene>
<feature type="transmembrane region" description="Helical" evidence="8">
    <location>
        <begin position="173"/>
        <end position="192"/>
    </location>
</feature>
<dbReference type="SUPFAM" id="SSF103473">
    <property type="entry name" value="MFS general substrate transporter"/>
    <property type="match status" value="1"/>
</dbReference>
<reference evidence="10 11" key="1">
    <citation type="submission" date="2018-05" db="EMBL/GenBank/DDBJ databases">
        <title>Genome sequencing and assembly of the regulated plant pathogen Lachnellula willkommii and related sister species for the development of diagnostic species identification markers.</title>
        <authorList>
            <person name="Giroux E."/>
            <person name="Bilodeau G."/>
        </authorList>
    </citation>
    <scope>NUCLEOTIDE SEQUENCE [LARGE SCALE GENOMIC DNA]</scope>
    <source>
        <strain evidence="10 11">CBS 160.35</strain>
    </source>
</reference>
<feature type="compositionally biased region" description="Polar residues" evidence="7">
    <location>
        <begin position="25"/>
        <end position="39"/>
    </location>
</feature>
<evidence type="ECO:0000256" key="6">
    <source>
        <dbReference type="ARBA" id="ARBA00023136"/>
    </source>
</evidence>
<feature type="transmembrane region" description="Helical" evidence="8">
    <location>
        <begin position="395"/>
        <end position="420"/>
    </location>
</feature>
<evidence type="ECO:0000256" key="3">
    <source>
        <dbReference type="ARBA" id="ARBA00022448"/>
    </source>
</evidence>
<keyword evidence="11" id="KW-1185">Reference proteome</keyword>
<dbReference type="InterPro" id="IPR011701">
    <property type="entry name" value="MFS"/>
</dbReference>
<dbReference type="InterPro" id="IPR020846">
    <property type="entry name" value="MFS_dom"/>
</dbReference>
<feature type="transmembrane region" description="Helical" evidence="8">
    <location>
        <begin position="105"/>
        <end position="127"/>
    </location>
</feature>
<evidence type="ECO:0000256" key="8">
    <source>
        <dbReference type="SAM" id="Phobius"/>
    </source>
</evidence>
<protein>
    <submittedName>
        <fullName evidence="10">Fujikurins efflux protein</fullName>
    </submittedName>
</protein>
<keyword evidence="6 8" id="KW-0472">Membrane</keyword>
<feature type="transmembrane region" description="Helical" evidence="8">
    <location>
        <begin position="341"/>
        <end position="358"/>
    </location>
</feature>
<evidence type="ECO:0000256" key="7">
    <source>
        <dbReference type="SAM" id="MobiDB-lite"/>
    </source>
</evidence>
<dbReference type="PANTHER" id="PTHR11360:SF224">
    <property type="entry name" value="MAJOR FACILITATOR SUPERFAMILY (MFS) PROFILE DOMAIN-CONTAINING PROTEIN-RELATED"/>
    <property type="match status" value="1"/>
</dbReference>
<evidence type="ECO:0000313" key="10">
    <source>
        <dbReference type="EMBL" id="TVY42760.1"/>
    </source>
</evidence>
<evidence type="ECO:0000256" key="2">
    <source>
        <dbReference type="ARBA" id="ARBA00006727"/>
    </source>
</evidence>
<evidence type="ECO:0000256" key="1">
    <source>
        <dbReference type="ARBA" id="ARBA00004141"/>
    </source>
</evidence>
<feature type="transmembrane region" description="Helical" evidence="8">
    <location>
        <begin position="198"/>
        <end position="218"/>
    </location>
</feature>
<dbReference type="AlphaFoldDB" id="A0A8H8RXQ3"/>
<feature type="compositionally biased region" description="Basic and acidic residues" evidence="7">
    <location>
        <begin position="13"/>
        <end position="24"/>
    </location>
</feature>
<dbReference type="OrthoDB" id="5667at2759"/>
<feature type="transmembrane region" description="Helical" evidence="8">
    <location>
        <begin position="147"/>
        <end position="166"/>
    </location>
</feature>
<comment type="caution">
    <text evidence="10">The sequence shown here is derived from an EMBL/GenBank/DDBJ whole genome shotgun (WGS) entry which is preliminary data.</text>
</comment>
<feature type="domain" description="Major facilitator superfamily (MFS) profile" evidence="9">
    <location>
        <begin position="108"/>
        <end position="486"/>
    </location>
</feature>
<keyword evidence="3" id="KW-0813">Transport</keyword>
<feature type="transmembrane region" description="Helical" evidence="8">
    <location>
        <begin position="81"/>
        <end position="98"/>
    </location>
</feature>
<dbReference type="PROSITE" id="PS50850">
    <property type="entry name" value="MFS"/>
    <property type="match status" value="1"/>
</dbReference>
<feature type="transmembrane region" description="Helical" evidence="8">
    <location>
        <begin position="230"/>
        <end position="250"/>
    </location>
</feature>
<feature type="transmembrane region" description="Helical" evidence="8">
    <location>
        <begin position="370"/>
        <end position="389"/>
    </location>
</feature>
<comment type="similarity">
    <text evidence="2">Belongs to the major facilitator superfamily. Monocarboxylate porter (TC 2.A.1.13) family.</text>
</comment>
<dbReference type="EMBL" id="QGMI01000312">
    <property type="protein sequence ID" value="TVY42760.1"/>
    <property type="molecule type" value="Genomic_DNA"/>
</dbReference>
<dbReference type="PANTHER" id="PTHR11360">
    <property type="entry name" value="MONOCARBOXYLATE TRANSPORTER"/>
    <property type="match status" value="1"/>
</dbReference>
<accession>A0A8H8RXQ3</accession>
<evidence type="ECO:0000259" key="9">
    <source>
        <dbReference type="PROSITE" id="PS50850"/>
    </source>
</evidence>
<feature type="region of interest" description="Disordered" evidence="7">
    <location>
        <begin position="1"/>
        <end position="50"/>
    </location>
</feature>
<evidence type="ECO:0000313" key="11">
    <source>
        <dbReference type="Proteomes" id="UP000443090"/>
    </source>
</evidence>
<keyword evidence="5 8" id="KW-1133">Transmembrane helix</keyword>
<dbReference type="InterPro" id="IPR036259">
    <property type="entry name" value="MFS_trans_sf"/>
</dbReference>
<dbReference type="Gene3D" id="1.20.1250.20">
    <property type="entry name" value="MFS general substrate transporter like domains"/>
    <property type="match status" value="1"/>
</dbReference>
<comment type="subcellular location">
    <subcellularLocation>
        <location evidence="1">Membrane</location>
        <topology evidence="1">Multi-pass membrane protein</topology>
    </subcellularLocation>
</comment>
<dbReference type="GO" id="GO:0016020">
    <property type="term" value="C:membrane"/>
    <property type="evidence" value="ECO:0007669"/>
    <property type="project" value="UniProtKB-SubCell"/>
</dbReference>
<evidence type="ECO:0000256" key="4">
    <source>
        <dbReference type="ARBA" id="ARBA00022692"/>
    </source>
</evidence>
<dbReference type="InterPro" id="IPR050327">
    <property type="entry name" value="Proton-linked_MCT"/>
</dbReference>
<dbReference type="Proteomes" id="UP000443090">
    <property type="component" value="Unassembled WGS sequence"/>
</dbReference>
<feature type="transmembrane region" description="Helical" evidence="8">
    <location>
        <begin position="306"/>
        <end position="329"/>
    </location>
</feature>
<name>A0A8H8RXQ3_9HELO</name>
<proteinExistence type="inferred from homology"/>
<feature type="transmembrane region" description="Helical" evidence="8">
    <location>
        <begin position="432"/>
        <end position="454"/>
    </location>
</feature>
<dbReference type="GO" id="GO:0022857">
    <property type="term" value="F:transmembrane transporter activity"/>
    <property type="evidence" value="ECO:0007669"/>
    <property type="project" value="InterPro"/>
</dbReference>
<dbReference type="Pfam" id="PF07690">
    <property type="entry name" value="MFS_1"/>
    <property type="match status" value="1"/>
</dbReference>
<sequence>MSHEQETSSASAGDEKSLEGDHKTQQTPNLEPGSQNKATEANIFPEGAAEADADLEKNGAAPKSTPAPGGVNPADFPDGGFEAWLVVLGGWLCLFCSFGPSNPAFHCACSFVLLGSFLRWINCIGVFQDYYQTHPLSQFSSSSVSWIPSMEVFVMFLGGPVCGKVFDNYGPRYLLLFGTLLHVFGLMMTSLSTQYYQFFLAQGVVSALGASAVFYGAMNSVGQWFFKNRAAAFGIMASGSSLGGVIFPIMVTKLIPRIGFPWTMRAAAFMILGMLIIANFTVKARLAPKPKPLVLMEFARPLREPAYALICVAAFMFFFGMFLPFNFVILQAQKNGMSINLSNYLLAILNGASIFGRILPGIIADRVGRFNVMIVTSAFSAIIVLGLWLPSSGNAPILVFSALYGFSSGAFVSLAPSLIAQISPIREIGVRTGTFFLCVSFAGLTGSPIGGALLTQDNGEFHDLQIFAGVTMVAGTILFAASRWVQCGFSLKVI</sequence>